<evidence type="ECO:0000259" key="1">
    <source>
        <dbReference type="Pfam" id="PF08288"/>
    </source>
</evidence>
<organism evidence="2 3">
    <name type="scientific">Paragonimus westermani</name>
    <dbReference type="NCBI Taxonomy" id="34504"/>
    <lineage>
        <taxon>Eukaryota</taxon>
        <taxon>Metazoa</taxon>
        <taxon>Spiralia</taxon>
        <taxon>Lophotrochozoa</taxon>
        <taxon>Platyhelminthes</taxon>
        <taxon>Trematoda</taxon>
        <taxon>Digenea</taxon>
        <taxon>Plagiorchiida</taxon>
        <taxon>Troglotremata</taxon>
        <taxon>Troglotrematidae</taxon>
        <taxon>Paragonimus</taxon>
    </lineage>
</organism>
<dbReference type="PANTHER" id="PTHR45871:SF1">
    <property type="entry name" value="PHOSPHATIDYLINOSITOL N-ACETYLGLUCOSAMINYLTRANSFERASE SUBUNIT A"/>
    <property type="match status" value="1"/>
</dbReference>
<dbReference type="Proteomes" id="UP000324629">
    <property type="component" value="Unassembled WGS sequence"/>
</dbReference>
<dbReference type="GO" id="GO:0017176">
    <property type="term" value="F:phosphatidylinositol N-acetylglucosaminyltransferase activity"/>
    <property type="evidence" value="ECO:0007669"/>
    <property type="project" value="TreeGrafter"/>
</dbReference>
<dbReference type="Pfam" id="PF08288">
    <property type="entry name" value="PIGA"/>
    <property type="match status" value="1"/>
</dbReference>
<evidence type="ECO:0000313" key="2">
    <source>
        <dbReference type="EMBL" id="KAA3675123.1"/>
    </source>
</evidence>
<dbReference type="Gene3D" id="3.40.50.2000">
    <property type="entry name" value="Glycogen Phosphorylase B"/>
    <property type="match status" value="1"/>
</dbReference>
<comment type="caution">
    <text evidence="2">The sequence shown here is derived from an EMBL/GenBank/DDBJ whole genome shotgun (WGS) entry which is preliminary data.</text>
</comment>
<dbReference type="GO" id="GO:0006506">
    <property type="term" value="P:GPI anchor biosynthetic process"/>
    <property type="evidence" value="ECO:0007669"/>
    <property type="project" value="InterPro"/>
</dbReference>
<protein>
    <submittedName>
        <fullName evidence="2">Phosphatidylinositol glycan, class A</fullName>
    </submittedName>
</protein>
<sequence>MCKNCCACTGQPDHDTNMACDFFHPNAGGVETHIYSLSQCLIRRGHRVVVITHSYGSKGRQRQGVRYMGRGLKVYYIPLVPVYKETIFFTLCGTLPIVREILIREQVDLVHGHSVS</sequence>
<reference evidence="2 3" key="1">
    <citation type="journal article" date="2019" name="Gigascience">
        <title>Whole-genome sequence of the oriental lung fluke Paragonimus westermani.</title>
        <authorList>
            <person name="Oey H."/>
            <person name="Zakrzewski M."/>
            <person name="Narain K."/>
            <person name="Devi K.R."/>
            <person name="Agatsuma T."/>
            <person name="Nawaratna S."/>
            <person name="Gobert G.N."/>
            <person name="Jones M.K."/>
            <person name="Ragan M.A."/>
            <person name="McManus D.P."/>
            <person name="Krause L."/>
        </authorList>
    </citation>
    <scope>NUCLEOTIDE SEQUENCE [LARGE SCALE GENOMIC DNA]</scope>
    <source>
        <strain evidence="2 3">IND2009</strain>
    </source>
</reference>
<dbReference type="GO" id="GO:0000506">
    <property type="term" value="C:glycosylphosphatidylinositol-N-acetylglucosaminyltransferase (GPI-GnT) complex"/>
    <property type="evidence" value="ECO:0007669"/>
    <property type="project" value="TreeGrafter"/>
</dbReference>
<dbReference type="EMBL" id="QNGE01002711">
    <property type="protein sequence ID" value="KAA3675123.1"/>
    <property type="molecule type" value="Genomic_DNA"/>
</dbReference>
<dbReference type="InterPro" id="IPR013234">
    <property type="entry name" value="PIGA_GPI_anchor_biosynthesis"/>
</dbReference>
<gene>
    <name evidence="2" type="ORF">DEA37_0015265</name>
</gene>
<dbReference type="PANTHER" id="PTHR45871">
    <property type="entry name" value="N-ACETYLGLUCOSAMINYL-PHOSPHATIDYLINOSITOL BIOSYNTHETIC PROTEIN"/>
    <property type="match status" value="1"/>
</dbReference>
<dbReference type="SUPFAM" id="SSF53756">
    <property type="entry name" value="UDP-Glycosyltransferase/glycogen phosphorylase"/>
    <property type="match status" value="1"/>
</dbReference>
<accession>A0A5J4NI00</accession>
<proteinExistence type="predicted"/>
<keyword evidence="3" id="KW-1185">Reference proteome</keyword>
<name>A0A5J4NI00_9TREM</name>
<dbReference type="AlphaFoldDB" id="A0A5J4NI00"/>
<feature type="domain" description="PIGA GPI anchor biosynthesis" evidence="1">
    <location>
        <begin position="60"/>
        <end position="114"/>
    </location>
</feature>
<evidence type="ECO:0000313" key="3">
    <source>
        <dbReference type="Proteomes" id="UP000324629"/>
    </source>
</evidence>